<dbReference type="Gene3D" id="2.40.40.10">
    <property type="entry name" value="RlpA-like domain"/>
    <property type="match status" value="1"/>
</dbReference>
<dbReference type="InterPro" id="IPR007112">
    <property type="entry name" value="Expansin/allergen_DPBB_dom"/>
</dbReference>
<dbReference type="EMBL" id="RWGY01000447">
    <property type="protein sequence ID" value="TVU01415.1"/>
    <property type="molecule type" value="Genomic_DNA"/>
</dbReference>
<accession>A0A5J9SQZ7</accession>
<evidence type="ECO:0008006" key="10">
    <source>
        <dbReference type="Google" id="ProtNLM"/>
    </source>
</evidence>
<name>A0A5J9SQZ7_9POAL</name>
<evidence type="ECO:0000256" key="5">
    <source>
        <dbReference type="SAM" id="SignalP"/>
    </source>
</evidence>
<dbReference type="SUPFAM" id="SSF49590">
    <property type="entry name" value="PHL pollen allergen"/>
    <property type="match status" value="1"/>
</dbReference>
<dbReference type="InterPro" id="IPR007118">
    <property type="entry name" value="Expan_Lol_pI"/>
</dbReference>
<evidence type="ECO:0000313" key="8">
    <source>
        <dbReference type="EMBL" id="TVU01415.1"/>
    </source>
</evidence>
<dbReference type="PRINTS" id="PR00829">
    <property type="entry name" value="LOLP1ALLERGN"/>
</dbReference>
<dbReference type="InterPro" id="IPR005795">
    <property type="entry name" value="LolPI"/>
</dbReference>
<feature type="signal peptide" evidence="5">
    <location>
        <begin position="1"/>
        <end position="26"/>
    </location>
</feature>
<feature type="chain" id="PRO_5023909465" description="Expansin-like EG45 domain-containing protein" evidence="5">
    <location>
        <begin position="27"/>
        <end position="261"/>
    </location>
</feature>
<evidence type="ECO:0000256" key="2">
    <source>
        <dbReference type="ARBA" id="ARBA00005650"/>
    </source>
</evidence>
<dbReference type="InterPro" id="IPR007117">
    <property type="entry name" value="Expansin_CBD"/>
</dbReference>
<dbReference type="SUPFAM" id="SSF50685">
    <property type="entry name" value="Barwin-like endoglucanases"/>
    <property type="match status" value="1"/>
</dbReference>
<dbReference type="InterPro" id="IPR036749">
    <property type="entry name" value="Expansin_CBD_sf"/>
</dbReference>
<reference evidence="8 9" key="1">
    <citation type="journal article" date="2019" name="Sci. Rep.">
        <title>A high-quality genome of Eragrostis curvula grass provides insights into Poaceae evolution and supports new strategies to enhance forage quality.</title>
        <authorList>
            <person name="Carballo J."/>
            <person name="Santos B.A.C.M."/>
            <person name="Zappacosta D."/>
            <person name="Garbus I."/>
            <person name="Selva J.P."/>
            <person name="Gallo C.A."/>
            <person name="Diaz A."/>
            <person name="Albertini E."/>
            <person name="Caccamo M."/>
            <person name="Echenique V."/>
        </authorList>
    </citation>
    <scope>NUCLEOTIDE SEQUENCE [LARGE SCALE GENOMIC DNA]</scope>
    <source>
        <strain evidence="9">cv. Victoria</strain>
        <tissue evidence="8">Leaf</tissue>
    </source>
</reference>
<organism evidence="8 9">
    <name type="scientific">Eragrostis curvula</name>
    <name type="common">weeping love grass</name>
    <dbReference type="NCBI Taxonomy" id="38414"/>
    <lineage>
        <taxon>Eukaryota</taxon>
        <taxon>Viridiplantae</taxon>
        <taxon>Streptophyta</taxon>
        <taxon>Embryophyta</taxon>
        <taxon>Tracheophyta</taxon>
        <taxon>Spermatophyta</taxon>
        <taxon>Magnoliopsida</taxon>
        <taxon>Liliopsida</taxon>
        <taxon>Poales</taxon>
        <taxon>Poaceae</taxon>
        <taxon>PACMAD clade</taxon>
        <taxon>Chloridoideae</taxon>
        <taxon>Eragrostideae</taxon>
        <taxon>Eragrostidinae</taxon>
        <taxon>Eragrostis</taxon>
    </lineage>
</organism>
<proteinExistence type="inferred from homology"/>
<dbReference type="PANTHER" id="PTHR31692:SF76">
    <property type="entry name" value="EXPANSIN-B15"/>
    <property type="match status" value="1"/>
</dbReference>
<dbReference type="AlphaFoldDB" id="A0A5J9SQZ7"/>
<keyword evidence="9" id="KW-1185">Reference proteome</keyword>
<evidence type="ECO:0000256" key="1">
    <source>
        <dbReference type="ARBA" id="ARBA00004613"/>
    </source>
</evidence>
<dbReference type="OrthoDB" id="406505at2759"/>
<dbReference type="PANTHER" id="PTHR31692">
    <property type="entry name" value="EXPANSIN-B3"/>
    <property type="match status" value="1"/>
</dbReference>
<dbReference type="PROSITE" id="PS50843">
    <property type="entry name" value="EXPANSIN_CBD"/>
    <property type="match status" value="1"/>
</dbReference>
<evidence type="ECO:0000259" key="7">
    <source>
        <dbReference type="PROSITE" id="PS50843"/>
    </source>
</evidence>
<keyword evidence="5" id="KW-0732">Signal</keyword>
<dbReference type="Pfam" id="PF01357">
    <property type="entry name" value="Expansin_C"/>
    <property type="match status" value="1"/>
</dbReference>
<dbReference type="Gramene" id="TVU01415">
    <property type="protein sequence ID" value="TVU01415"/>
    <property type="gene ID" value="EJB05_53128"/>
</dbReference>
<dbReference type="GO" id="GO:0005576">
    <property type="term" value="C:extracellular region"/>
    <property type="evidence" value="ECO:0007669"/>
    <property type="project" value="UniProtKB-SubCell"/>
</dbReference>
<keyword evidence="3" id="KW-0964">Secreted</keyword>
<protein>
    <recommendedName>
        <fullName evidence="10">Expansin-like EG45 domain-containing protein</fullName>
    </recommendedName>
</protein>
<evidence type="ECO:0000259" key="6">
    <source>
        <dbReference type="PROSITE" id="PS50842"/>
    </source>
</evidence>
<dbReference type="InterPro" id="IPR036908">
    <property type="entry name" value="RlpA-like_sf"/>
</dbReference>
<feature type="domain" description="Expansin-like EG45" evidence="6">
    <location>
        <begin position="55"/>
        <end position="162"/>
    </location>
</feature>
<dbReference type="Gene3D" id="2.60.40.760">
    <property type="entry name" value="Expansin, cellulose-binding-like domain"/>
    <property type="match status" value="1"/>
</dbReference>
<dbReference type="SMART" id="SM00837">
    <property type="entry name" value="DPBB_1"/>
    <property type="match status" value="1"/>
</dbReference>
<gene>
    <name evidence="8" type="ORF">EJB05_53128</name>
</gene>
<keyword evidence="4" id="KW-0325">Glycoprotein</keyword>
<dbReference type="InterPro" id="IPR009009">
    <property type="entry name" value="RlpA-like_DPBB"/>
</dbReference>
<evidence type="ECO:0000256" key="3">
    <source>
        <dbReference type="ARBA" id="ARBA00022525"/>
    </source>
</evidence>
<dbReference type="Pfam" id="PF03330">
    <property type="entry name" value="DPBB_1"/>
    <property type="match status" value="1"/>
</dbReference>
<dbReference type="CDD" id="cd22275">
    <property type="entry name" value="DPBB_EXPB_N"/>
    <property type="match status" value="1"/>
</dbReference>
<dbReference type="PRINTS" id="PR01225">
    <property type="entry name" value="EXPANSNFAMLY"/>
</dbReference>
<dbReference type="Proteomes" id="UP000324897">
    <property type="component" value="Unassembled WGS sequence"/>
</dbReference>
<comment type="subcellular location">
    <subcellularLocation>
        <location evidence="1">Secreted</location>
    </subcellularLocation>
</comment>
<evidence type="ECO:0000313" key="9">
    <source>
        <dbReference type="Proteomes" id="UP000324897"/>
    </source>
</evidence>
<comment type="similarity">
    <text evidence="2">Belongs to the expansin family. Expansin B subfamily.</text>
</comment>
<comment type="caution">
    <text evidence="8">The sequence shown here is derived from an EMBL/GenBank/DDBJ whole genome shotgun (WGS) entry which is preliminary data.</text>
</comment>
<dbReference type="PROSITE" id="PS50842">
    <property type="entry name" value="EXPANSIN_EG45"/>
    <property type="match status" value="1"/>
</dbReference>
<sequence length="261" mass="26793">MASKSQLQSLVAVLAVLASLLHPGASIAFHRKLSSSSEDAGGTWYGAANGAGSDGGACGYKAAVDQAPFSSMITAVSSAIYNSGKGCGSCFQVKCTGNDACSGNPVTVVVTDESPSLNDPVHFDLSGTAFGAMAKPGQADKLRGAGALKLQYTRVQCNWPGVKLTFVVDAGSNQEYLAVLIKYVNGDGVLSAVELMQTGADGTWAPMQQSWGAVWKFNAGSALKAPLSIRLTSSSGKKLVASNVIPDGWKPGSAYQSAVNF</sequence>
<feature type="domain" description="Expansin-like CBD" evidence="7">
    <location>
        <begin position="175"/>
        <end position="257"/>
    </location>
</feature>
<evidence type="ECO:0000256" key="4">
    <source>
        <dbReference type="ARBA" id="ARBA00023180"/>
    </source>
</evidence>